<keyword evidence="2 10" id="KW-0813">Transport</keyword>
<sequence length="337" mass="37210">MALSNNEITKEMFEPVAMSSSESEAIVGKSTSFWKDSFQRLLRNKGAVISAIILLLIVLMALIGPTMNKYGIDDQDVVRQNLPAKIPGLDKIHWLPFDGVENNVDLYQTQHAKDNFWFGTDDLGRDLWTRTWKGTQVSLFIAVVAAAIDLLIGVAYGGISAYFGGKVDNVLQRIVEVIIGIPNLVIIILMILILQPGLVSIIVAMVITGWVTMSRIVRAQMLKLKSEEYVLASRTLGASHSRIISRHLLPNTLGQIIINTMFTIPSAIFFEAFLSFIGLGIKDPVASLGSLINRGYGVMQIHPYQVIFPGIVISLLLICFNILGDGLRDAFDPKLRQ</sequence>
<reference evidence="12" key="2">
    <citation type="submission" date="2020-09" db="EMBL/GenBank/DDBJ databases">
        <authorList>
            <person name="Sun Q."/>
            <person name="Zhou Y."/>
        </authorList>
    </citation>
    <scope>NUCLEOTIDE SEQUENCE</scope>
    <source>
        <strain evidence="12">CGMCC 1.15371</strain>
    </source>
</reference>
<evidence type="ECO:0000256" key="7">
    <source>
        <dbReference type="ARBA" id="ARBA00022989"/>
    </source>
</evidence>
<dbReference type="Proteomes" id="UP000628775">
    <property type="component" value="Unassembled WGS sequence"/>
</dbReference>
<evidence type="ECO:0000313" key="13">
    <source>
        <dbReference type="Proteomes" id="UP000628775"/>
    </source>
</evidence>
<accession>A0A8J2YLM4</accession>
<keyword evidence="6" id="KW-0653">Protein transport</keyword>
<dbReference type="RefSeq" id="WP_188696714.1">
    <property type="nucleotide sequence ID" value="NZ_BMIR01000019.1"/>
</dbReference>
<dbReference type="InterPro" id="IPR050366">
    <property type="entry name" value="BP-dependent_transpt_permease"/>
</dbReference>
<evidence type="ECO:0000256" key="10">
    <source>
        <dbReference type="RuleBase" id="RU363032"/>
    </source>
</evidence>
<dbReference type="InterPro" id="IPR035906">
    <property type="entry name" value="MetI-like_sf"/>
</dbReference>
<proteinExistence type="inferred from homology"/>
<feature type="transmembrane region" description="Helical" evidence="10">
    <location>
        <begin position="301"/>
        <end position="324"/>
    </location>
</feature>
<organism evidence="12 13">
    <name type="scientific">Pullulanibacillus camelliae</name>
    <dbReference type="NCBI Taxonomy" id="1707096"/>
    <lineage>
        <taxon>Bacteria</taxon>
        <taxon>Bacillati</taxon>
        <taxon>Bacillota</taxon>
        <taxon>Bacilli</taxon>
        <taxon>Bacillales</taxon>
        <taxon>Sporolactobacillaceae</taxon>
        <taxon>Pullulanibacillus</taxon>
    </lineage>
</organism>
<dbReference type="InterPro" id="IPR025966">
    <property type="entry name" value="OppC_N"/>
</dbReference>
<dbReference type="PROSITE" id="PS50928">
    <property type="entry name" value="ABC_TM1"/>
    <property type="match status" value="1"/>
</dbReference>
<evidence type="ECO:0000259" key="11">
    <source>
        <dbReference type="PROSITE" id="PS50928"/>
    </source>
</evidence>
<dbReference type="CDD" id="cd06261">
    <property type="entry name" value="TM_PBP2"/>
    <property type="match status" value="1"/>
</dbReference>
<name>A0A8J2YLM4_9BACL</name>
<gene>
    <name evidence="12" type="primary">oppC</name>
    <name evidence="12" type="ORF">GCM10011391_32450</name>
</gene>
<evidence type="ECO:0000256" key="4">
    <source>
        <dbReference type="ARBA" id="ARBA00022692"/>
    </source>
</evidence>
<dbReference type="Pfam" id="PF00528">
    <property type="entry name" value="BPD_transp_1"/>
    <property type="match status" value="1"/>
</dbReference>
<dbReference type="Gene3D" id="1.10.3720.10">
    <property type="entry name" value="MetI-like"/>
    <property type="match status" value="1"/>
</dbReference>
<evidence type="ECO:0000313" key="12">
    <source>
        <dbReference type="EMBL" id="GGE51181.1"/>
    </source>
</evidence>
<feature type="transmembrane region" description="Helical" evidence="10">
    <location>
        <begin position="174"/>
        <end position="193"/>
    </location>
</feature>
<comment type="caution">
    <text evidence="12">The sequence shown here is derived from an EMBL/GenBank/DDBJ whole genome shotgun (WGS) entry which is preliminary data.</text>
</comment>
<evidence type="ECO:0000256" key="8">
    <source>
        <dbReference type="ARBA" id="ARBA00023136"/>
    </source>
</evidence>
<evidence type="ECO:0000256" key="9">
    <source>
        <dbReference type="ARBA" id="ARBA00024202"/>
    </source>
</evidence>
<feature type="transmembrane region" description="Helical" evidence="10">
    <location>
        <begin position="47"/>
        <end position="67"/>
    </location>
</feature>
<evidence type="ECO:0000256" key="5">
    <source>
        <dbReference type="ARBA" id="ARBA00022856"/>
    </source>
</evidence>
<evidence type="ECO:0000256" key="1">
    <source>
        <dbReference type="ARBA" id="ARBA00004651"/>
    </source>
</evidence>
<evidence type="ECO:0000256" key="3">
    <source>
        <dbReference type="ARBA" id="ARBA00022475"/>
    </source>
</evidence>
<feature type="transmembrane region" description="Helical" evidence="10">
    <location>
        <begin position="256"/>
        <end position="281"/>
    </location>
</feature>
<feature type="transmembrane region" description="Helical" evidence="10">
    <location>
        <begin position="199"/>
        <end position="217"/>
    </location>
</feature>
<evidence type="ECO:0000256" key="6">
    <source>
        <dbReference type="ARBA" id="ARBA00022927"/>
    </source>
</evidence>
<comment type="subcellular location">
    <subcellularLocation>
        <location evidence="1 10">Cell membrane</location>
        <topology evidence="1 10">Multi-pass membrane protein</topology>
    </subcellularLocation>
</comment>
<feature type="domain" description="ABC transmembrane type-1" evidence="11">
    <location>
        <begin position="135"/>
        <end position="324"/>
    </location>
</feature>
<dbReference type="GO" id="GO:0055085">
    <property type="term" value="P:transmembrane transport"/>
    <property type="evidence" value="ECO:0007669"/>
    <property type="project" value="InterPro"/>
</dbReference>
<reference evidence="12" key="1">
    <citation type="journal article" date="2014" name="Int. J. Syst. Evol. Microbiol.">
        <title>Complete genome sequence of Corynebacterium casei LMG S-19264T (=DSM 44701T), isolated from a smear-ripened cheese.</title>
        <authorList>
            <consortium name="US DOE Joint Genome Institute (JGI-PGF)"/>
            <person name="Walter F."/>
            <person name="Albersmeier A."/>
            <person name="Kalinowski J."/>
            <person name="Ruckert C."/>
        </authorList>
    </citation>
    <scope>NUCLEOTIDE SEQUENCE</scope>
    <source>
        <strain evidence="12">CGMCC 1.15371</strain>
    </source>
</reference>
<keyword evidence="3" id="KW-1003">Cell membrane</keyword>
<dbReference type="InterPro" id="IPR000515">
    <property type="entry name" value="MetI-like"/>
</dbReference>
<keyword evidence="13" id="KW-1185">Reference proteome</keyword>
<dbReference type="GO" id="GO:0005886">
    <property type="term" value="C:plasma membrane"/>
    <property type="evidence" value="ECO:0007669"/>
    <property type="project" value="UniProtKB-SubCell"/>
</dbReference>
<dbReference type="AlphaFoldDB" id="A0A8J2YLM4"/>
<dbReference type="PANTHER" id="PTHR43386:SF24">
    <property type="entry name" value="OLIGOPEPTIDE TRANSPORT SYSTEM PERMEASE PROTEIN AMID"/>
    <property type="match status" value="1"/>
</dbReference>
<dbReference type="PANTHER" id="PTHR43386">
    <property type="entry name" value="OLIGOPEPTIDE TRANSPORT SYSTEM PERMEASE PROTEIN APPC"/>
    <property type="match status" value="1"/>
</dbReference>
<dbReference type="NCBIfam" id="NF045475">
    <property type="entry name" value="Opp3C"/>
    <property type="match status" value="1"/>
</dbReference>
<keyword evidence="7 10" id="KW-1133">Transmembrane helix</keyword>
<evidence type="ECO:0000256" key="2">
    <source>
        <dbReference type="ARBA" id="ARBA00022448"/>
    </source>
</evidence>
<keyword evidence="5" id="KW-0571">Peptide transport</keyword>
<dbReference type="Pfam" id="PF12911">
    <property type="entry name" value="OppC_N"/>
    <property type="match status" value="1"/>
</dbReference>
<dbReference type="GO" id="GO:0015031">
    <property type="term" value="P:protein transport"/>
    <property type="evidence" value="ECO:0007669"/>
    <property type="project" value="UniProtKB-KW"/>
</dbReference>
<dbReference type="EMBL" id="BMIR01000019">
    <property type="protein sequence ID" value="GGE51181.1"/>
    <property type="molecule type" value="Genomic_DNA"/>
</dbReference>
<feature type="transmembrane region" description="Helical" evidence="10">
    <location>
        <begin position="137"/>
        <end position="162"/>
    </location>
</feature>
<keyword evidence="4 10" id="KW-0812">Transmembrane</keyword>
<dbReference type="SUPFAM" id="SSF161098">
    <property type="entry name" value="MetI-like"/>
    <property type="match status" value="1"/>
</dbReference>
<protein>
    <submittedName>
        <fullName evidence="12">Peptide ABC transporter permease</fullName>
    </submittedName>
</protein>
<comment type="similarity">
    <text evidence="9">Belongs to the binding-protein-dependent transport system permease family. OppBC subfamily.</text>
</comment>
<dbReference type="GO" id="GO:0015833">
    <property type="term" value="P:peptide transport"/>
    <property type="evidence" value="ECO:0007669"/>
    <property type="project" value="UniProtKB-KW"/>
</dbReference>
<keyword evidence="8 10" id="KW-0472">Membrane</keyword>